<dbReference type="PANTHER" id="PTHR46161">
    <property type="entry name" value="NUCLEOSIDE DIPHOSPHATE KINASE"/>
    <property type="match status" value="1"/>
</dbReference>
<dbReference type="SMART" id="SM00562">
    <property type="entry name" value="NDK"/>
    <property type="match status" value="1"/>
</dbReference>
<dbReference type="Gene3D" id="3.30.70.141">
    <property type="entry name" value="Nucleoside diphosphate kinase-like domain"/>
    <property type="match status" value="1"/>
</dbReference>
<name>A0A2R6WP84_MARPO</name>
<dbReference type="Pfam" id="PF05186">
    <property type="entry name" value="Dpy-30"/>
    <property type="match status" value="1"/>
</dbReference>
<dbReference type="GO" id="GO:0006183">
    <property type="term" value="P:GTP biosynthetic process"/>
    <property type="evidence" value="ECO:0007669"/>
    <property type="project" value="InterPro"/>
</dbReference>
<evidence type="ECO:0000313" key="8">
    <source>
        <dbReference type="Proteomes" id="UP000244005"/>
    </source>
</evidence>
<comment type="catalytic activity">
    <reaction evidence="2">
        <text>a ribonucleoside 5'-diphosphate + ATP = a ribonucleoside 5'-triphosphate + ADP</text>
        <dbReference type="Rhea" id="RHEA:18113"/>
        <dbReference type="ChEBI" id="CHEBI:30616"/>
        <dbReference type="ChEBI" id="CHEBI:57930"/>
        <dbReference type="ChEBI" id="CHEBI:61557"/>
        <dbReference type="ChEBI" id="CHEBI:456216"/>
        <dbReference type="EC" id="2.7.4.6"/>
    </reaction>
</comment>
<dbReference type="Gene3D" id="1.20.890.10">
    <property type="entry name" value="cAMP-dependent protein kinase regulatory subunit, dimerization-anchoring domain"/>
    <property type="match status" value="1"/>
</dbReference>
<dbReference type="InterPro" id="IPR036850">
    <property type="entry name" value="NDK-like_dom_sf"/>
</dbReference>
<dbReference type="GO" id="GO:0006241">
    <property type="term" value="P:CTP biosynthetic process"/>
    <property type="evidence" value="ECO:0007669"/>
    <property type="project" value="InterPro"/>
</dbReference>
<comment type="caution">
    <text evidence="4">Lacks conserved residue(s) required for the propagation of feature annotation.</text>
</comment>
<dbReference type="Pfam" id="PF00334">
    <property type="entry name" value="NDK"/>
    <property type="match status" value="1"/>
</dbReference>
<proteinExistence type="inferred from homology"/>
<dbReference type="AlphaFoldDB" id="A0A2R6WP84"/>
<dbReference type="Proteomes" id="UP000244005">
    <property type="component" value="Unassembled WGS sequence"/>
</dbReference>
<evidence type="ECO:0000256" key="2">
    <source>
        <dbReference type="ARBA" id="ARBA00000937"/>
    </source>
</evidence>
<dbReference type="GO" id="GO:0004550">
    <property type="term" value="F:nucleoside diphosphate kinase activity"/>
    <property type="evidence" value="ECO:0007669"/>
    <property type="project" value="UniProtKB-EC"/>
</dbReference>
<dbReference type="OrthoDB" id="2162449at2759"/>
<sequence length="255" mass="29434">MVRVSSALFPMEVTLAIIKPDALEAGYKKEILHVLKKYKFVILNSGRIKLTRLRAEEFYDDHTKNAPYYEPMIQYMMRRPIFVMALARDNCVRAFRNLMGPKDATKARRTHPQSLRAMFGKDGRFNAIHGSDSAERARREIKFFFSDMILEPYPNKEIADSYFKEKVNPLLIKGLAALAKARPSSDPIATCKWLARWLHDHNPKLPKLSADVLPYRLLVPEDMGGPKPFYIPPMRFNFSPPQDAHRDPSGFPQFH</sequence>
<feature type="domain" description="Nucleoside diphosphate kinase-like" evidence="6">
    <location>
        <begin position="11"/>
        <end position="152"/>
    </location>
</feature>
<dbReference type="EMBL" id="KZ772741">
    <property type="protein sequence ID" value="PTQ35665.1"/>
    <property type="molecule type" value="Genomic_DNA"/>
</dbReference>
<dbReference type="Gramene" id="Mp2g23640.1">
    <property type="protein sequence ID" value="Mp2g23640.1.cds"/>
    <property type="gene ID" value="Mp2g23640"/>
</dbReference>
<dbReference type="InterPro" id="IPR007858">
    <property type="entry name" value="Dpy-30_motif"/>
</dbReference>
<gene>
    <name evidence="7" type="ORF">MARPO_0069s0013</name>
</gene>
<dbReference type="PRINTS" id="PR01243">
    <property type="entry name" value="NUCDPKINASE"/>
</dbReference>
<protein>
    <recommendedName>
        <fullName evidence="6">Nucleoside diphosphate kinase-like domain-containing protein</fullName>
    </recommendedName>
</protein>
<dbReference type="InterPro" id="IPR001564">
    <property type="entry name" value="Nucleoside_diP_kinase"/>
</dbReference>
<evidence type="ECO:0000256" key="4">
    <source>
        <dbReference type="PROSITE-ProRule" id="PRU00706"/>
    </source>
</evidence>
<evidence type="ECO:0000256" key="1">
    <source>
        <dbReference type="ARBA" id="ARBA00000082"/>
    </source>
</evidence>
<evidence type="ECO:0000256" key="3">
    <source>
        <dbReference type="ARBA" id="ARBA00008142"/>
    </source>
</evidence>
<dbReference type="OMA" id="GHYGRHH"/>
<keyword evidence="8" id="KW-1185">Reference proteome</keyword>
<comment type="catalytic activity">
    <reaction evidence="1">
        <text>a 2'-deoxyribonucleoside 5'-diphosphate + ATP = a 2'-deoxyribonucleoside 5'-triphosphate + ADP</text>
        <dbReference type="Rhea" id="RHEA:44640"/>
        <dbReference type="ChEBI" id="CHEBI:30616"/>
        <dbReference type="ChEBI" id="CHEBI:61560"/>
        <dbReference type="ChEBI" id="CHEBI:73316"/>
        <dbReference type="ChEBI" id="CHEBI:456216"/>
        <dbReference type="EC" id="2.7.4.6"/>
    </reaction>
</comment>
<dbReference type="InterPro" id="IPR034907">
    <property type="entry name" value="NDK-like_dom"/>
</dbReference>
<dbReference type="GO" id="GO:0006228">
    <property type="term" value="P:UTP biosynthetic process"/>
    <property type="evidence" value="ECO:0007669"/>
    <property type="project" value="InterPro"/>
</dbReference>
<dbReference type="PROSITE" id="PS51374">
    <property type="entry name" value="NDPK_LIKE"/>
    <property type="match status" value="1"/>
</dbReference>
<accession>A0A2R6WP84</accession>
<evidence type="ECO:0000259" key="6">
    <source>
        <dbReference type="SMART" id="SM00562"/>
    </source>
</evidence>
<dbReference type="CDD" id="cd22983">
    <property type="entry name" value="DD_CrRSP23-like"/>
    <property type="match status" value="1"/>
</dbReference>
<comment type="similarity">
    <text evidence="3 4 5">Belongs to the NDK family.</text>
</comment>
<evidence type="ECO:0000313" key="7">
    <source>
        <dbReference type="EMBL" id="PTQ35665.1"/>
    </source>
</evidence>
<evidence type="ECO:0000256" key="5">
    <source>
        <dbReference type="RuleBase" id="RU004011"/>
    </source>
</evidence>
<organism evidence="7 8">
    <name type="scientific">Marchantia polymorpha</name>
    <name type="common">Common liverwort</name>
    <name type="synonym">Marchantia aquatica</name>
    <dbReference type="NCBI Taxonomy" id="3197"/>
    <lineage>
        <taxon>Eukaryota</taxon>
        <taxon>Viridiplantae</taxon>
        <taxon>Streptophyta</taxon>
        <taxon>Embryophyta</taxon>
        <taxon>Marchantiophyta</taxon>
        <taxon>Marchantiopsida</taxon>
        <taxon>Marchantiidae</taxon>
        <taxon>Marchantiales</taxon>
        <taxon>Marchantiaceae</taxon>
        <taxon>Marchantia</taxon>
    </lineage>
</organism>
<dbReference type="PANTHER" id="PTHR46161:SF5">
    <property type="entry name" value="NUCLEOSIDE-DIPHOSPHATE KINASE"/>
    <property type="match status" value="1"/>
</dbReference>
<reference evidence="8" key="1">
    <citation type="journal article" date="2017" name="Cell">
        <title>Insights into land plant evolution garnered from the Marchantia polymorpha genome.</title>
        <authorList>
            <person name="Bowman J.L."/>
            <person name="Kohchi T."/>
            <person name="Yamato K.T."/>
            <person name="Jenkins J."/>
            <person name="Shu S."/>
            <person name="Ishizaki K."/>
            <person name="Yamaoka S."/>
            <person name="Nishihama R."/>
            <person name="Nakamura Y."/>
            <person name="Berger F."/>
            <person name="Adam C."/>
            <person name="Aki S.S."/>
            <person name="Althoff F."/>
            <person name="Araki T."/>
            <person name="Arteaga-Vazquez M.A."/>
            <person name="Balasubrmanian S."/>
            <person name="Barry K."/>
            <person name="Bauer D."/>
            <person name="Boehm C.R."/>
            <person name="Briginshaw L."/>
            <person name="Caballero-Perez J."/>
            <person name="Catarino B."/>
            <person name="Chen F."/>
            <person name="Chiyoda S."/>
            <person name="Chovatia M."/>
            <person name="Davies K.M."/>
            <person name="Delmans M."/>
            <person name="Demura T."/>
            <person name="Dierschke T."/>
            <person name="Dolan L."/>
            <person name="Dorantes-Acosta A.E."/>
            <person name="Eklund D.M."/>
            <person name="Florent S.N."/>
            <person name="Flores-Sandoval E."/>
            <person name="Fujiyama A."/>
            <person name="Fukuzawa H."/>
            <person name="Galik B."/>
            <person name="Grimanelli D."/>
            <person name="Grimwood J."/>
            <person name="Grossniklaus U."/>
            <person name="Hamada T."/>
            <person name="Haseloff J."/>
            <person name="Hetherington A.J."/>
            <person name="Higo A."/>
            <person name="Hirakawa Y."/>
            <person name="Hundley H.N."/>
            <person name="Ikeda Y."/>
            <person name="Inoue K."/>
            <person name="Inoue S.I."/>
            <person name="Ishida S."/>
            <person name="Jia Q."/>
            <person name="Kakita M."/>
            <person name="Kanazawa T."/>
            <person name="Kawai Y."/>
            <person name="Kawashima T."/>
            <person name="Kennedy M."/>
            <person name="Kinose K."/>
            <person name="Kinoshita T."/>
            <person name="Kohara Y."/>
            <person name="Koide E."/>
            <person name="Komatsu K."/>
            <person name="Kopischke S."/>
            <person name="Kubo M."/>
            <person name="Kyozuka J."/>
            <person name="Lagercrantz U."/>
            <person name="Lin S.S."/>
            <person name="Lindquist E."/>
            <person name="Lipzen A.M."/>
            <person name="Lu C.W."/>
            <person name="De Luna E."/>
            <person name="Martienssen R.A."/>
            <person name="Minamino N."/>
            <person name="Mizutani M."/>
            <person name="Mizutani M."/>
            <person name="Mochizuki N."/>
            <person name="Monte I."/>
            <person name="Mosher R."/>
            <person name="Nagasaki H."/>
            <person name="Nakagami H."/>
            <person name="Naramoto S."/>
            <person name="Nishitani K."/>
            <person name="Ohtani M."/>
            <person name="Okamoto T."/>
            <person name="Okumura M."/>
            <person name="Phillips J."/>
            <person name="Pollak B."/>
            <person name="Reinders A."/>
            <person name="Rovekamp M."/>
            <person name="Sano R."/>
            <person name="Sawa S."/>
            <person name="Schmid M.W."/>
            <person name="Shirakawa M."/>
            <person name="Solano R."/>
            <person name="Spunde A."/>
            <person name="Suetsugu N."/>
            <person name="Sugano S."/>
            <person name="Sugiyama A."/>
            <person name="Sun R."/>
            <person name="Suzuki Y."/>
            <person name="Takenaka M."/>
            <person name="Takezawa D."/>
            <person name="Tomogane H."/>
            <person name="Tsuzuki M."/>
            <person name="Ueda T."/>
            <person name="Umeda M."/>
            <person name="Ward J.M."/>
            <person name="Watanabe Y."/>
            <person name="Yazaki K."/>
            <person name="Yokoyama R."/>
            <person name="Yoshitake Y."/>
            <person name="Yotsui I."/>
            <person name="Zachgo S."/>
            <person name="Schmutz J."/>
        </authorList>
    </citation>
    <scope>NUCLEOTIDE SEQUENCE [LARGE SCALE GENOMIC DNA]</scope>
    <source>
        <strain evidence="8">Tak-1</strain>
    </source>
</reference>
<dbReference type="SUPFAM" id="SSF54919">
    <property type="entry name" value="Nucleoside diphosphate kinase, NDK"/>
    <property type="match status" value="1"/>
</dbReference>